<accession>A0ABU4GQX2</accession>
<comment type="caution">
    <text evidence="2">The sequence shown here is derived from an EMBL/GenBank/DDBJ whole genome shotgun (WGS) entry which is preliminary data.</text>
</comment>
<dbReference type="Proteomes" id="UP001276854">
    <property type="component" value="Unassembled WGS sequence"/>
</dbReference>
<evidence type="ECO:0000313" key="2">
    <source>
        <dbReference type="EMBL" id="MDW2800045.1"/>
    </source>
</evidence>
<proteinExistence type="predicted"/>
<dbReference type="InterPro" id="IPR013216">
    <property type="entry name" value="Methyltransf_11"/>
</dbReference>
<feature type="domain" description="Methyltransferase type 11" evidence="1">
    <location>
        <begin position="41"/>
        <end position="139"/>
    </location>
</feature>
<keyword evidence="2" id="KW-0489">Methyltransferase</keyword>
<evidence type="ECO:0000313" key="3">
    <source>
        <dbReference type="Proteomes" id="UP001276854"/>
    </source>
</evidence>
<reference evidence="2 3" key="1">
    <citation type="submission" date="2023-10" db="EMBL/GenBank/DDBJ databases">
        <title>A novel Glycoside Hydrolase 43-Like Enzyme from Clostrdium boliviensis is an Endo-xylanase, and a Candidate for Xylooligosaccharides Production from Different Xylan Substrates.</title>
        <authorList>
            <person name="Alvarez M.T."/>
            <person name="Rocabado-Villegas L.R."/>
            <person name="Salas-Veizaga D.M."/>
            <person name="Linares-Pasten J.A."/>
            <person name="Gudmundsdottir E.E."/>
            <person name="Hreggvidsson G.O."/>
            <person name="Adlercreutz P."/>
            <person name="Nordberg Karlsson E."/>
        </authorList>
    </citation>
    <scope>NUCLEOTIDE SEQUENCE [LARGE SCALE GENOMIC DNA]</scope>
    <source>
        <strain evidence="2 3">E-1</strain>
    </source>
</reference>
<sequence>MTHKFKVINKSKLNSPKRREVLPADKILSAIGIPPGEIVADIGCGIGFFTFPLSGAVGDEGIVYALDIEKEMLDDVESGMLEQNIKNIRTVVTQEYKLVLEDESVDVAFLCTVMHEVKMREKFLKEANRILFSGGRIVIVEWIKKDSDFGPPADHRLDKDVLKKNLQRTGFNDIQIMDFNDYFYIATAKKTGES</sequence>
<gene>
    <name evidence="2" type="ORF">RZO55_20945</name>
</gene>
<protein>
    <submittedName>
        <fullName evidence="2">Methyltransferase domain-containing protein</fullName>
    </submittedName>
</protein>
<dbReference type="GO" id="GO:0032259">
    <property type="term" value="P:methylation"/>
    <property type="evidence" value="ECO:0007669"/>
    <property type="project" value="UniProtKB-KW"/>
</dbReference>
<dbReference type="Gene3D" id="3.40.50.150">
    <property type="entry name" value="Vaccinia Virus protein VP39"/>
    <property type="match status" value="1"/>
</dbReference>
<evidence type="ECO:0000259" key="1">
    <source>
        <dbReference type="Pfam" id="PF08241"/>
    </source>
</evidence>
<dbReference type="CDD" id="cd02440">
    <property type="entry name" value="AdoMet_MTases"/>
    <property type="match status" value="1"/>
</dbReference>
<dbReference type="RefSeq" id="WP_318066233.1">
    <property type="nucleotide sequence ID" value="NZ_JAWONS010000290.1"/>
</dbReference>
<dbReference type="Pfam" id="PF08241">
    <property type="entry name" value="Methyltransf_11"/>
    <property type="match status" value="1"/>
</dbReference>
<dbReference type="SUPFAM" id="SSF53335">
    <property type="entry name" value="S-adenosyl-L-methionine-dependent methyltransferases"/>
    <property type="match status" value="1"/>
</dbReference>
<organism evidence="2 3">
    <name type="scientific">Clostridium boliviensis</name>
    <dbReference type="NCBI Taxonomy" id="318465"/>
    <lineage>
        <taxon>Bacteria</taxon>
        <taxon>Bacillati</taxon>
        <taxon>Bacillota</taxon>
        <taxon>Clostridia</taxon>
        <taxon>Eubacteriales</taxon>
        <taxon>Clostridiaceae</taxon>
        <taxon>Clostridium</taxon>
    </lineage>
</organism>
<keyword evidence="3" id="KW-1185">Reference proteome</keyword>
<dbReference type="GO" id="GO:0008168">
    <property type="term" value="F:methyltransferase activity"/>
    <property type="evidence" value="ECO:0007669"/>
    <property type="project" value="UniProtKB-KW"/>
</dbReference>
<dbReference type="InterPro" id="IPR029063">
    <property type="entry name" value="SAM-dependent_MTases_sf"/>
</dbReference>
<dbReference type="EMBL" id="JAWONS010000290">
    <property type="protein sequence ID" value="MDW2800045.1"/>
    <property type="molecule type" value="Genomic_DNA"/>
</dbReference>
<keyword evidence="2" id="KW-0808">Transferase</keyword>
<dbReference type="PANTHER" id="PTHR43591:SF24">
    <property type="entry name" value="2-METHOXY-6-POLYPRENYL-1,4-BENZOQUINOL METHYLASE, MITOCHONDRIAL"/>
    <property type="match status" value="1"/>
</dbReference>
<dbReference type="PANTHER" id="PTHR43591">
    <property type="entry name" value="METHYLTRANSFERASE"/>
    <property type="match status" value="1"/>
</dbReference>
<name>A0ABU4GQX2_9CLOT</name>